<evidence type="ECO:0000313" key="1">
    <source>
        <dbReference type="Proteomes" id="UP000887565"/>
    </source>
</evidence>
<protein>
    <submittedName>
        <fullName evidence="2">Uncharacterized protein</fullName>
    </submittedName>
</protein>
<evidence type="ECO:0000313" key="2">
    <source>
        <dbReference type="WBParaSite" id="nRc.2.0.1.t00462-RA"/>
    </source>
</evidence>
<proteinExistence type="predicted"/>
<keyword evidence="1" id="KW-1185">Reference proteome</keyword>
<dbReference type="AlphaFoldDB" id="A0A915HEI4"/>
<dbReference type="WBParaSite" id="nRc.2.0.1.t00462-RA">
    <property type="protein sequence ID" value="nRc.2.0.1.t00462-RA"/>
    <property type="gene ID" value="nRc.2.0.1.g00462"/>
</dbReference>
<reference evidence="2" key="1">
    <citation type="submission" date="2022-11" db="UniProtKB">
        <authorList>
            <consortium name="WormBaseParasite"/>
        </authorList>
    </citation>
    <scope>IDENTIFICATION</scope>
</reference>
<organism evidence="1 2">
    <name type="scientific">Romanomermis culicivorax</name>
    <name type="common">Nematode worm</name>
    <dbReference type="NCBI Taxonomy" id="13658"/>
    <lineage>
        <taxon>Eukaryota</taxon>
        <taxon>Metazoa</taxon>
        <taxon>Ecdysozoa</taxon>
        <taxon>Nematoda</taxon>
        <taxon>Enoplea</taxon>
        <taxon>Dorylaimia</taxon>
        <taxon>Mermithida</taxon>
        <taxon>Mermithoidea</taxon>
        <taxon>Mermithidae</taxon>
        <taxon>Romanomermis</taxon>
    </lineage>
</organism>
<name>A0A915HEI4_ROMCU</name>
<dbReference type="Proteomes" id="UP000887565">
    <property type="component" value="Unplaced"/>
</dbReference>
<accession>A0A915HEI4</accession>
<sequence length="67" mass="7608">MRYMKKVLQRGSGLLTLTNQQPTGPPTTNSQQRFLEFEAKKLKICNGQQKLEIADALRQRTKQTGST</sequence>